<dbReference type="EMBL" id="HBUE01005883">
    <property type="protein sequence ID" value="CAG6445999.1"/>
    <property type="molecule type" value="Transcribed_RNA"/>
</dbReference>
<reference evidence="2" key="1">
    <citation type="submission" date="2021-05" db="EMBL/GenBank/DDBJ databases">
        <authorList>
            <person name="Alioto T."/>
            <person name="Alioto T."/>
            <person name="Gomez Garrido J."/>
        </authorList>
    </citation>
    <scope>NUCLEOTIDE SEQUENCE</scope>
</reference>
<feature type="transmembrane region" description="Helical" evidence="1">
    <location>
        <begin position="16"/>
        <end position="38"/>
    </location>
</feature>
<keyword evidence="1" id="KW-0812">Transmembrane</keyword>
<keyword evidence="1" id="KW-1133">Transmembrane helix</keyword>
<name>A0A8D8A0E6_CULPI</name>
<protein>
    <submittedName>
        <fullName evidence="2">(northern house mosquito) hypothetical protein</fullName>
    </submittedName>
</protein>
<evidence type="ECO:0000256" key="1">
    <source>
        <dbReference type="SAM" id="Phobius"/>
    </source>
</evidence>
<accession>A0A8D8A0E6</accession>
<organism evidence="2">
    <name type="scientific">Culex pipiens</name>
    <name type="common">House mosquito</name>
    <dbReference type="NCBI Taxonomy" id="7175"/>
    <lineage>
        <taxon>Eukaryota</taxon>
        <taxon>Metazoa</taxon>
        <taxon>Ecdysozoa</taxon>
        <taxon>Arthropoda</taxon>
        <taxon>Hexapoda</taxon>
        <taxon>Insecta</taxon>
        <taxon>Pterygota</taxon>
        <taxon>Neoptera</taxon>
        <taxon>Endopterygota</taxon>
        <taxon>Diptera</taxon>
        <taxon>Nematocera</taxon>
        <taxon>Culicoidea</taxon>
        <taxon>Culicidae</taxon>
        <taxon>Culicinae</taxon>
        <taxon>Culicini</taxon>
        <taxon>Culex</taxon>
        <taxon>Culex</taxon>
    </lineage>
</organism>
<feature type="transmembrane region" description="Helical" evidence="1">
    <location>
        <begin position="47"/>
        <end position="67"/>
    </location>
</feature>
<evidence type="ECO:0000313" key="2">
    <source>
        <dbReference type="EMBL" id="CAG6446001.1"/>
    </source>
</evidence>
<feature type="transmembrane region" description="Helical" evidence="1">
    <location>
        <begin position="73"/>
        <end position="91"/>
    </location>
</feature>
<keyword evidence="1" id="KW-0472">Membrane</keyword>
<dbReference type="EMBL" id="HBUE01005884">
    <property type="protein sequence ID" value="CAG6446001.1"/>
    <property type="molecule type" value="Transcribed_RNA"/>
</dbReference>
<dbReference type="AlphaFoldDB" id="A0A8D8A0E6"/>
<proteinExistence type="predicted"/>
<sequence length="120" mass="14240">MFLFCFSFHDIVSSCVSVWLFAFFFTFVIPLSCCFVFLKLLFSVKVVLLSVAVCFLFVLHLLISNGFVFLDNVYMSMMWISLIFELFCFYYESRLVSYRVFLKIDTTSVCFSLYFLFCFD</sequence>
<feature type="transmembrane region" description="Helical" evidence="1">
    <location>
        <begin position="100"/>
        <end position="117"/>
    </location>
</feature>